<dbReference type="eggNOG" id="ENOG502SR67">
    <property type="taxonomic scope" value="Eukaryota"/>
</dbReference>
<feature type="compositionally biased region" description="Acidic residues" evidence="2">
    <location>
        <begin position="436"/>
        <end position="456"/>
    </location>
</feature>
<dbReference type="EMBL" id="CAGA01000107">
    <property type="protein sequence ID" value="CCE34725.1"/>
    <property type="molecule type" value="Genomic_DNA"/>
</dbReference>
<feature type="region of interest" description="Disordered" evidence="2">
    <location>
        <begin position="1"/>
        <end position="23"/>
    </location>
</feature>
<dbReference type="AlphaFoldDB" id="M1WDC9"/>
<keyword evidence="5" id="KW-1185">Reference proteome</keyword>
<reference evidence="4 5" key="1">
    <citation type="journal article" date="2013" name="PLoS Genet.">
        <title>Plant-symbiotic fungi as chemical engineers: Multi-genome analysis of the Clavicipitaceae reveals dynamics of alkaloid loci.</title>
        <authorList>
            <person name="Schardl C.L."/>
            <person name="Young C.A."/>
            <person name="Hesse U."/>
            <person name="Amyotte S.G."/>
            <person name="Andreeva K."/>
            <person name="Calie P.J."/>
            <person name="Fleetwood D.J."/>
            <person name="Haws D.C."/>
            <person name="Moore N."/>
            <person name="Oeser B."/>
            <person name="Panaccione D.G."/>
            <person name="Schweri K.K."/>
            <person name="Voisey C.R."/>
            <person name="Farman M.L."/>
            <person name="Jaromczyk J.W."/>
            <person name="Roe B.A."/>
            <person name="O'Sullivan D.M."/>
            <person name="Scott B."/>
            <person name="Tudzynski P."/>
            <person name="An Z."/>
            <person name="Arnaoudova E.G."/>
            <person name="Bullock C.T."/>
            <person name="Charlton N.D."/>
            <person name="Chen L."/>
            <person name="Cox M."/>
            <person name="Dinkins R.D."/>
            <person name="Florea S."/>
            <person name="Glenn A.E."/>
            <person name="Gordon A."/>
            <person name="Gueldener U."/>
            <person name="Harris D.R."/>
            <person name="Hollin W."/>
            <person name="Jaromczyk J."/>
            <person name="Johnson R.D."/>
            <person name="Khan A.K."/>
            <person name="Leistner E."/>
            <person name="Leuchtmann A."/>
            <person name="Li C."/>
            <person name="Liu J."/>
            <person name="Liu J."/>
            <person name="Liu M."/>
            <person name="Mace W."/>
            <person name="Machado C."/>
            <person name="Nagabhyru P."/>
            <person name="Pan J."/>
            <person name="Schmid J."/>
            <person name="Sugawara K."/>
            <person name="Steiner U."/>
            <person name="Takach J.E."/>
            <person name="Tanaka E."/>
            <person name="Webb J.S."/>
            <person name="Wilson E.V."/>
            <person name="Wiseman J.L."/>
            <person name="Yoshida R."/>
            <person name="Zeng Z."/>
        </authorList>
    </citation>
    <scope>NUCLEOTIDE SEQUENCE [LARGE SCALE GENOMIC DNA]</scope>
    <source>
        <strain evidence="4 5">20.1</strain>
    </source>
</reference>
<evidence type="ECO:0000259" key="3">
    <source>
        <dbReference type="Pfam" id="PF13391"/>
    </source>
</evidence>
<comment type="caution">
    <text evidence="4">The sequence shown here is derived from an EMBL/GenBank/DDBJ whole genome shotgun (WGS) entry which is preliminary data.</text>
</comment>
<dbReference type="OrthoDB" id="5386595at2759"/>
<feature type="coiled-coil region" evidence="1">
    <location>
        <begin position="44"/>
        <end position="113"/>
    </location>
</feature>
<accession>M1WDC9</accession>
<proteinExistence type="predicted"/>
<name>M1WDC9_CLAP2</name>
<feature type="domain" description="HNH nuclease" evidence="3">
    <location>
        <begin position="217"/>
        <end position="281"/>
    </location>
</feature>
<dbReference type="HOGENOM" id="CLU_036932_0_0_1"/>
<evidence type="ECO:0000256" key="1">
    <source>
        <dbReference type="SAM" id="Coils"/>
    </source>
</evidence>
<feature type="compositionally biased region" description="Polar residues" evidence="2">
    <location>
        <begin position="1"/>
        <end position="15"/>
    </location>
</feature>
<dbReference type="Pfam" id="PF13391">
    <property type="entry name" value="HNH_2"/>
    <property type="match status" value="1"/>
</dbReference>
<gene>
    <name evidence="4" type="ORF">CPUR_08661</name>
</gene>
<protein>
    <recommendedName>
        <fullName evidence="3">HNH nuclease domain-containing protein</fullName>
    </recommendedName>
</protein>
<evidence type="ECO:0000313" key="4">
    <source>
        <dbReference type="EMBL" id="CCE34725.1"/>
    </source>
</evidence>
<evidence type="ECO:0000313" key="5">
    <source>
        <dbReference type="Proteomes" id="UP000016801"/>
    </source>
</evidence>
<organism evidence="4 5">
    <name type="scientific">Claviceps purpurea (strain 20.1)</name>
    <name type="common">Ergot fungus</name>
    <name type="synonym">Sphacelia segetum</name>
    <dbReference type="NCBI Taxonomy" id="1111077"/>
    <lineage>
        <taxon>Eukaryota</taxon>
        <taxon>Fungi</taxon>
        <taxon>Dikarya</taxon>
        <taxon>Ascomycota</taxon>
        <taxon>Pezizomycotina</taxon>
        <taxon>Sordariomycetes</taxon>
        <taxon>Hypocreomycetidae</taxon>
        <taxon>Hypocreales</taxon>
        <taxon>Clavicipitaceae</taxon>
        <taxon>Claviceps</taxon>
    </lineage>
</organism>
<evidence type="ECO:0000256" key="2">
    <source>
        <dbReference type="SAM" id="MobiDB-lite"/>
    </source>
</evidence>
<dbReference type="PhylomeDB" id="M1WDC9"/>
<sequence>MSDSSPPIGTTTGSPKGSPPALAIRPRRLDTARLEQEHHLYKIIETARHASQQLKDAFEALQSEVEPFVAPDQELPDVDPEASRRLASLGIELALAEKETIRLERELIASELEAGSILPHVANKRLRDTGQRYYSAGDDLWRYQKKRMRLADPGPEEVPILDLRRHGTSDCILALYRKSDDVGKLKLRERPKNWRRGALHYYNANGADHGEGSDVWCHVSGRWFVKEFVKAAHIVPYYLDFEGVGELLFGERTQSLERAGNALLLSYKIESWFDKYHLVIVPVDATENPITRWRTDVISPSIMNERYGDGDFRARELDGRELTFHNEKRPVSRFLYFHFFMALVRIKDTERTGWRDTWARYYGQRPFPTPGPYVRKSMLMALACHWQTTDLQVMNSWLTDNGFETPLALTNDEVVETARRVHLAVEDRAIRAEDGNGSDDESDDGSDNNDSSEEED</sequence>
<keyword evidence="1" id="KW-0175">Coiled coil</keyword>
<feature type="region of interest" description="Disordered" evidence="2">
    <location>
        <begin position="428"/>
        <end position="456"/>
    </location>
</feature>
<dbReference type="InterPro" id="IPR003615">
    <property type="entry name" value="HNH_nuc"/>
</dbReference>
<dbReference type="Proteomes" id="UP000016801">
    <property type="component" value="Unassembled WGS sequence"/>
</dbReference>